<name>A0ABY1QDG4_9BACT</name>
<evidence type="ECO:0000256" key="1">
    <source>
        <dbReference type="ARBA" id="ARBA00005953"/>
    </source>
</evidence>
<dbReference type="PANTHER" id="PTHR31793:SF27">
    <property type="entry name" value="NOVEL THIOESTERASE SUPERFAMILY DOMAIN AND SAPOSIN A-TYPE DOMAIN CONTAINING PROTEIN (0610012H03RIK)"/>
    <property type="match status" value="1"/>
</dbReference>
<dbReference type="CDD" id="cd00586">
    <property type="entry name" value="4HBT"/>
    <property type="match status" value="1"/>
</dbReference>
<keyword evidence="4" id="KW-1185">Reference proteome</keyword>
<dbReference type="Gene3D" id="3.10.129.10">
    <property type="entry name" value="Hotdog Thioesterase"/>
    <property type="match status" value="1"/>
</dbReference>
<organism evidence="3 4">
    <name type="scientific">Neorhodopirellula lusitana</name>
    <dbReference type="NCBI Taxonomy" id="445327"/>
    <lineage>
        <taxon>Bacteria</taxon>
        <taxon>Pseudomonadati</taxon>
        <taxon>Planctomycetota</taxon>
        <taxon>Planctomycetia</taxon>
        <taxon>Pirellulales</taxon>
        <taxon>Pirellulaceae</taxon>
        <taxon>Neorhodopirellula</taxon>
    </lineage>
</organism>
<dbReference type="Pfam" id="PF13279">
    <property type="entry name" value="4HBT_2"/>
    <property type="match status" value="1"/>
</dbReference>
<dbReference type="GO" id="GO:0016787">
    <property type="term" value="F:hydrolase activity"/>
    <property type="evidence" value="ECO:0007669"/>
    <property type="project" value="UniProtKB-KW"/>
</dbReference>
<evidence type="ECO:0000313" key="4">
    <source>
        <dbReference type="Proteomes" id="UP001158067"/>
    </source>
</evidence>
<evidence type="ECO:0000313" key="3">
    <source>
        <dbReference type="EMBL" id="SMP68145.1"/>
    </source>
</evidence>
<dbReference type="InterPro" id="IPR050563">
    <property type="entry name" value="4-hydroxybenzoyl-CoA_TE"/>
</dbReference>
<accession>A0ABY1QDG4</accession>
<comment type="caution">
    <text evidence="3">The sequence shown here is derived from an EMBL/GenBank/DDBJ whole genome shotgun (WGS) entry which is preliminary data.</text>
</comment>
<dbReference type="SUPFAM" id="SSF54637">
    <property type="entry name" value="Thioesterase/thiol ester dehydrase-isomerase"/>
    <property type="match status" value="1"/>
</dbReference>
<proteinExistence type="inferred from homology"/>
<dbReference type="Proteomes" id="UP001158067">
    <property type="component" value="Unassembled WGS sequence"/>
</dbReference>
<dbReference type="EMBL" id="FXUG01000011">
    <property type="protein sequence ID" value="SMP68145.1"/>
    <property type="molecule type" value="Genomic_DNA"/>
</dbReference>
<gene>
    <name evidence="3" type="ORF">SAMN06265222_1117</name>
</gene>
<protein>
    <submittedName>
        <fullName evidence="3">Acyl-CoA thioester hydrolase</fullName>
    </submittedName>
</protein>
<dbReference type="RefSeq" id="WP_283433984.1">
    <property type="nucleotide sequence ID" value="NZ_FXUG01000011.1"/>
</dbReference>
<sequence>MNENWFDLPHVVQADEVDAQQHVHNLRYLQWSLWAARDHNATAGWDAASALSEGFGWVVRDHEITYRVAAVADQEIVVRTWVSEISRYSSTRKTLVCRPADQKVLARISTRWVYVDLKRHRALEIPAEAKAGLAIQDSTPPLPWELISD</sequence>
<dbReference type="InterPro" id="IPR029069">
    <property type="entry name" value="HotDog_dom_sf"/>
</dbReference>
<evidence type="ECO:0000256" key="2">
    <source>
        <dbReference type="ARBA" id="ARBA00022801"/>
    </source>
</evidence>
<reference evidence="3 4" key="1">
    <citation type="submission" date="2017-05" db="EMBL/GenBank/DDBJ databases">
        <authorList>
            <person name="Varghese N."/>
            <person name="Submissions S."/>
        </authorList>
    </citation>
    <scope>NUCLEOTIDE SEQUENCE [LARGE SCALE GENOMIC DNA]</scope>
    <source>
        <strain evidence="3 4">DSM 25457</strain>
    </source>
</reference>
<dbReference type="PANTHER" id="PTHR31793">
    <property type="entry name" value="4-HYDROXYBENZOYL-COA THIOESTERASE FAMILY MEMBER"/>
    <property type="match status" value="1"/>
</dbReference>
<keyword evidence="2 3" id="KW-0378">Hydrolase</keyword>
<comment type="similarity">
    <text evidence="1">Belongs to the 4-hydroxybenzoyl-CoA thioesterase family.</text>
</comment>